<protein>
    <submittedName>
        <fullName evidence="2">DUF2254 domain-containing protein</fullName>
    </submittedName>
</protein>
<keyword evidence="1" id="KW-1133">Transmembrane helix</keyword>
<accession>A0A4P7GLH1</accession>
<name>A0A4P7GLH1_9ACTN</name>
<organism evidence="2 3">
    <name type="scientific">Nocardioides euryhalodurans</name>
    <dbReference type="NCBI Taxonomy" id="2518370"/>
    <lineage>
        <taxon>Bacteria</taxon>
        <taxon>Bacillati</taxon>
        <taxon>Actinomycetota</taxon>
        <taxon>Actinomycetes</taxon>
        <taxon>Propionibacteriales</taxon>
        <taxon>Nocardioidaceae</taxon>
        <taxon>Nocardioides</taxon>
    </lineage>
</organism>
<dbReference type="KEGG" id="noy:EXE57_10805"/>
<dbReference type="OrthoDB" id="2955631at2"/>
<keyword evidence="3" id="KW-1185">Reference proteome</keyword>
<feature type="transmembrane region" description="Helical" evidence="1">
    <location>
        <begin position="12"/>
        <end position="37"/>
    </location>
</feature>
<dbReference type="Pfam" id="PF10011">
    <property type="entry name" value="DUF2254"/>
    <property type="match status" value="1"/>
</dbReference>
<sequence>MHTWWQSLHERLRAGFWFVPLGMCLAAAVLATLTLWLDDRYDGTLGGLLTTGGPVGAQNVLTTVAASMVAVAATVLSVTIVAMQLASTQFGPRILTNFVRDRVNQAAMGSFVAVFVYAVLVLRRTSDSPEDLPRISVMVTIALTFAAVVMLIVFVHHIATTIQAMNLVGLIARDVGRTMDSLFPDPAEADDVRRADSDVELQGEGTSIMAASTGYLQLIDLEELVELCEEQDLVIRFDHRPGKFLVGRTPVATAWTGDGTAAADLSRETCEKIADGFVTGPRRTHDQDAEFPVKQLVEVAVRSLSPAINDPITACACTDHLGAALCRLAERSLPPTVLAGPGGRPRLIHGDPVTFGMMVGVCFDAIRQSADFHVVVYVHLLESLERLVPCLTHEDQREPVRRQADLVLERAEVAIAQEADREVVRRRHARVTELLDRLD</sequence>
<evidence type="ECO:0000313" key="3">
    <source>
        <dbReference type="Proteomes" id="UP000294894"/>
    </source>
</evidence>
<feature type="transmembrane region" description="Helical" evidence="1">
    <location>
        <begin position="103"/>
        <end position="123"/>
    </location>
</feature>
<dbReference type="Proteomes" id="UP000294894">
    <property type="component" value="Chromosome"/>
</dbReference>
<feature type="transmembrane region" description="Helical" evidence="1">
    <location>
        <begin position="57"/>
        <end position="82"/>
    </location>
</feature>
<keyword evidence="1" id="KW-0472">Membrane</keyword>
<reference evidence="2 3" key="1">
    <citation type="submission" date="2019-03" db="EMBL/GenBank/DDBJ databases">
        <title>Three New Species of Nocardioides, Nocardioides euryhalodurans sp. nov., Nocardioides seonyuensis sp. nov. and Nocardioides eburneoflavus sp. nov., Iolated from Soil.</title>
        <authorList>
            <person name="Roh S.G."/>
            <person name="Lee C."/>
            <person name="Kim M.-K."/>
            <person name="Kim S.B."/>
        </authorList>
    </citation>
    <scope>NUCLEOTIDE SEQUENCE [LARGE SCALE GENOMIC DNA]</scope>
    <source>
        <strain evidence="2 3">MMS17-SY117</strain>
    </source>
</reference>
<keyword evidence="1" id="KW-0812">Transmembrane</keyword>
<evidence type="ECO:0000313" key="2">
    <source>
        <dbReference type="EMBL" id="QBR92709.1"/>
    </source>
</evidence>
<dbReference type="EMBL" id="CP038267">
    <property type="protein sequence ID" value="QBR92709.1"/>
    <property type="molecule type" value="Genomic_DNA"/>
</dbReference>
<evidence type="ECO:0000256" key="1">
    <source>
        <dbReference type="SAM" id="Phobius"/>
    </source>
</evidence>
<dbReference type="InterPro" id="IPR018723">
    <property type="entry name" value="DUF2254_membrane"/>
</dbReference>
<dbReference type="AlphaFoldDB" id="A0A4P7GLH1"/>
<proteinExistence type="predicted"/>
<feature type="transmembrane region" description="Helical" evidence="1">
    <location>
        <begin position="135"/>
        <end position="155"/>
    </location>
</feature>
<gene>
    <name evidence="2" type="ORF">EXE57_10805</name>
</gene>
<dbReference type="RefSeq" id="WP_135077395.1">
    <property type="nucleotide sequence ID" value="NZ_CP038267.1"/>
</dbReference>